<accession>A0A514D872</accession>
<dbReference type="EMBL" id="MN035051">
    <property type="protein sequence ID" value="QDH89803.1"/>
    <property type="molecule type" value="Genomic_RNA"/>
</dbReference>
<name>A0A514D872_9VIRU</name>
<evidence type="ECO:0000313" key="1">
    <source>
        <dbReference type="EMBL" id="QDH89803.1"/>
    </source>
</evidence>
<protein>
    <submittedName>
        <fullName evidence="1">Uncharacterized protein</fullName>
    </submittedName>
</protein>
<sequence length="122" mass="13034">MALTDPQSVTINAVANSLPRTFVQGGKSQYMSGDGLITETFSTTPGNRGRKRHLMRIDHSKLTPNPFDTSNNIEVSMSCYVVVDVPPDGYTATEKKQVVDGFVAQLNASSGALITKVLGGES</sequence>
<gene>
    <name evidence="1" type="ORF">H4BulkLitter23312_000003</name>
</gene>
<dbReference type="Gene3D" id="2.40.160.220">
    <property type="match status" value="1"/>
</dbReference>
<reference evidence="1" key="1">
    <citation type="submission" date="2019-05" db="EMBL/GenBank/DDBJ databases">
        <title>Metatranscriptomic reconstruction reveals RNA viruses with the potential to shape carbon cycling in soil.</title>
        <authorList>
            <person name="Starr E.P."/>
            <person name="Nuccio E."/>
            <person name="Pett-Ridge J."/>
            <person name="Banfield J.F."/>
            <person name="Firestone M.K."/>
        </authorList>
    </citation>
    <scope>NUCLEOTIDE SEQUENCE</scope>
    <source>
        <strain evidence="1">H4_Bulk_Litter_23_scaffold_312</strain>
    </source>
</reference>
<organism evidence="1">
    <name type="scientific">Leviviridae sp</name>
    <dbReference type="NCBI Taxonomy" id="2027243"/>
    <lineage>
        <taxon>Viruses</taxon>
        <taxon>Riboviria</taxon>
        <taxon>Orthornavirae</taxon>
        <taxon>Lenarviricota</taxon>
        <taxon>Leviviricetes</taxon>
        <taxon>Norzivirales</taxon>
        <taxon>Fiersviridae</taxon>
    </lineage>
</organism>
<proteinExistence type="predicted"/>